<proteinExistence type="predicted"/>
<evidence type="ECO:0000313" key="2">
    <source>
        <dbReference type="EMBL" id="MBL7559712.1"/>
    </source>
</evidence>
<evidence type="ECO:0000313" key="3">
    <source>
        <dbReference type="Proteomes" id="UP000605013"/>
    </source>
</evidence>
<protein>
    <submittedName>
        <fullName evidence="2">Glycosyltransferase</fullName>
    </submittedName>
</protein>
<accession>A0ABS1WKR4</accession>
<dbReference type="Gene3D" id="3.40.50.2000">
    <property type="entry name" value="Glycogen Phosphorylase B"/>
    <property type="match status" value="1"/>
</dbReference>
<organism evidence="2 3">
    <name type="scientific">Olleya sediminilitoris</name>
    <dbReference type="NCBI Taxonomy" id="2795739"/>
    <lineage>
        <taxon>Bacteria</taxon>
        <taxon>Pseudomonadati</taxon>
        <taxon>Bacteroidota</taxon>
        <taxon>Flavobacteriia</taxon>
        <taxon>Flavobacteriales</taxon>
        <taxon>Flavobacteriaceae</taxon>
    </lineage>
</organism>
<feature type="domain" description="Glycosyl transferase family 1" evidence="1">
    <location>
        <begin position="192"/>
        <end position="348"/>
    </location>
</feature>
<dbReference type="SUPFAM" id="SSF53756">
    <property type="entry name" value="UDP-Glycosyltransferase/glycogen phosphorylase"/>
    <property type="match status" value="1"/>
</dbReference>
<dbReference type="Proteomes" id="UP000605013">
    <property type="component" value="Unassembled WGS sequence"/>
</dbReference>
<dbReference type="InterPro" id="IPR001296">
    <property type="entry name" value="Glyco_trans_1"/>
</dbReference>
<evidence type="ECO:0000259" key="1">
    <source>
        <dbReference type="Pfam" id="PF00534"/>
    </source>
</evidence>
<dbReference type="EMBL" id="JAEMEF010000005">
    <property type="protein sequence ID" value="MBL7559712.1"/>
    <property type="molecule type" value="Genomic_DNA"/>
</dbReference>
<sequence length="370" mass="41696">MKFLVITNAPTLKKDSVYQAYSPYVREMDIWFNSVDTVKIVSPTKYNRPLLTSAFKKQPLVVSIPTLNFTTSLEALKSFFFLPIIFIKLLNGMLWADHIHLRCPGNIGLLGCMLQVFFPKKIKTAKYAGNWDPKANQPLSYRIQKRILSNTFWTKNMTVLVYGAWSNQTKNIKPFFTASYTDDERCKIETKDYSKTLRFVFVGSLVSGKRPLLAIQIIEALQHKGYSVTLDLYGDGVLKSELQDYVDANKLQNIIVLHGNQSSPIVKQQLKAAHFTLLASQSEGWPKAIAEAMFFGVIPIATAISCVPNMLDNGNRGILITPNVNEAVVAIEAALSNTKTLEQMSESALAWSQYYTLDLFEDEIKTLIQN</sequence>
<reference evidence="2 3" key="1">
    <citation type="submission" date="2020-12" db="EMBL/GenBank/DDBJ databases">
        <title>Olleya sediminilitoris sp. nov., isolated from a tidal flat.</title>
        <authorList>
            <person name="Park S."/>
            <person name="Yoon J.-H."/>
        </authorList>
    </citation>
    <scope>NUCLEOTIDE SEQUENCE [LARGE SCALE GENOMIC DNA]</scope>
    <source>
        <strain evidence="2 3">YSTF-M6</strain>
    </source>
</reference>
<gene>
    <name evidence="2" type="ORF">JAO71_07835</name>
</gene>
<dbReference type="RefSeq" id="WP_203000053.1">
    <property type="nucleotide sequence ID" value="NZ_JAEMEF010000005.1"/>
</dbReference>
<dbReference type="Pfam" id="PF00534">
    <property type="entry name" value="Glycos_transf_1"/>
    <property type="match status" value="1"/>
</dbReference>
<keyword evidence="3" id="KW-1185">Reference proteome</keyword>
<dbReference type="PANTHER" id="PTHR12526">
    <property type="entry name" value="GLYCOSYLTRANSFERASE"/>
    <property type="match status" value="1"/>
</dbReference>
<name>A0ABS1WKR4_9FLAO</name>
<dbReference type="CDD" id="cd03801">
    <property type="entry name" value="GT4_PimA-like"/>
    <property type="match status" value="1"/>
</dbReference>
<comment type="caution">
    <text evidence="2">The sequence shown here is derived from an EMBL/GenBank/DDBJ whole genome shotgun (WGS) entry which is preliminary data.</text>
</comment>